<evidence type="ECO:0000256" key="1">
    <source>
        <dbReference type="SAM" id="MobiDB-lite"/>
    </source>
</evidence>
<keyword evidence="3" id="KW-1185">Reference proteome</keyword>
<name>A0A4Y2JMR3_ARAVE</name>
<evidence type="ECO:0000313" key="3">
    <source>
        <dbReference type="Proteomes" id="UP000499080"/>
    </source>
</evidence>
<organism evidence="2 3">
    <name type="scientific">Araneus ventricosus</name>
    <name type="common">Orbweaver spider</name>
    <name type="synonym">Epeira ventricosa</name>
    <dbReference type="NCBI Taxonomy" id="182803"/>
    <lineage>
        <taxon>Eukaryota</taxon>
        <taxon>Metazoa</taxon>
        <taxon>Ecdysozoa</taxon>
        <taxon>Arthropoda</taxon>
        <taxon>Chelicerata</taxon>
        <taxon>Arachnida</taxon>
        <taxon>Araneae</taxon>
        <taxon>Araneomorphae</taxon>
        <taxon>Entelegynae</taxon>
        <taxon>Araneoidea</taxon>
        <taxon>Araneidae</taxon>
        <taxon>Araneus</taxon>
    </lineage>
</organism>
<proteinExistence type="predicted"/>
<sequence>MSGINVEEYLTADGDLMVFEGVTEEDNPFRLEITDEMEHDDEEDDADTSQSLSTSIRGGASGVRGEQGPHVRSYLGGGAKRPPVGVVRMFGEGGASSRVALVI</sequence>
<accession>A0A4Y2JMR3</accession>
<dbReference type="Proteomes" id="UP000499080">
    <property type="component" value="Unassembled WGS sequence"/>
</dbReference>
<dbReference type="AlphaFoldDB" id="A0A4Y2JMR3"/>
<feature type="region of interest" description="Disordered" evidence="1">
    <location>
        <begin position="35"/>
        <end position="78"/>
    </location>
</feature>
<protein>
    <submittedName>
        <fullName evidence="2">Uncharacterized protein</fullName>
    </submittedName>
</protein>
<reference evidence="2 3" key="1">
    <citation type="journal article" date="2019" name="Sci. Rep.">
        <title>Orb-weaving spider Araneus ventricosus genome elucidates the spidroin gene catalogue.</title>
        <authorList>
            <person name="Kono N."/>
            <person name="Nakamura H."/>
            <person name="Ohtoshi R."/>
            <person name="Moran D.A.P."/>
            <person name="Shinohara A."/>
            <person name="Yoshida Y."/>
            <person name="Fujiwara M."/>
            <person name="Mori M."/>
            <person name="Tomita M."/>
            <person name="Arakawa K."/>
        </authorList>
    </citation>
    <scope>NUCLEOTIDE SEQUENCE [LARGE SCALE GENOMIC DNA]</scope>
</reference>
<gene>
    <name evidence="2" type="ORF">AVEN_264672_1</name>
</gene>
<comment type="caution">
    <text evidence="2">The sequence shown here is derived from an EMBL/GenBank/DDBJ whole genome shotgun (WGS) entry which is preliminary data.</text>
</comment>
<dbReference type="EMBL" id="BGPR01003637">
    <property type="protein sequence ID" value="GBM90602.1"/>
    <property type="molecule type" value="Genomic_DNA"/>
</dbReference>
<evidence type="ECO:0000313" key="2">
    <source>
        <dbReference type="EMBL" id="GBM90602.1"/>
    </source>
</evidence>
<feature type="compositionally biased region" description="Acidic residues" evidence="1">
    <location>
        <begin position="35"/>
        <end position="47"/>
    </location>
</feature>